<reference evidence="2" key="1">
    <citation type="journal article" date="2021" name="Nat. Commun.">
        <title>Genetic determinants of endophytism in the Arabidopsis root mycobiome.</title>
        <authorList>
            <person name="Mesny F."/>
            <person name="Miyauchi S."/>
            <person name="Thiergart T."/>
            <person name="Pickel B."/>
            <person name="Atanasova L."/>
            <person name="Karlsson M."/>
            <person name="Huettel B."/>
            <person name="Barry K.W."/>
            <person name="Haridas S."/>
            <person name="Chen C."/>
            <person name="Bauer D."/>
            <person name="Andreopoulos W."/>
            <person name="Pangilinan J."/>
            <person name="LaButti K."/>
            <person name="Riley R."/>
            <person name="Lipzen A."/>
            <person name="Clum A."/>
            <person name="Drula E."/>
            <person name="Henrissat B."/>
            <person name="Kohler A."/>
            <person name="Grigoriev I.V."/>
            <person name="Martin F.M."/>
            <person name="Hacquard S."/>
        </authorList>
    </citation>
    <scope>NUCLEOTIDE SEQUENCE</scope>
    <source>
        <strain evidence="2">FSSC 5 MPI-SDFR-AT-0091</strain>
    </source>
</reference>
<dbReference type="Gene3D" id="1.20.120.1020">
    <property type="entry name" value="Prion-inhibition and propagation, HeLo domain"/>
    <property type="match status" value="1"/>
</dbReference>
<dbReference type="InterPro" id="IPR029498">
    <property type="entry name" value="HeLo_dom"/>
</dbReference>
<dbReference type="AlphaFoldDB" id="A0A9P9L950"/>
<evidence type="ECO:0000259" key="1">
    <source>
        <dbReference type="Pfam" id="PF14479"/>
    </source>
</evidence>
<dbReference type="Pfam" id="PF14479">
    <property type="entry name" value="HeLo"/>
    <property type="match status" value="1"/>
</dbReference>
<evidence type="ECO:0000313" key="3">
    <source>
        <dbReference type="Proteomes" id="UP000736672"/>
    </source>
</evidence>
<organism evidence="2 3">
    <name type="scientific">Fusarium solani</name>
    <name type="common">Filamentous fungus</name>
    <dbReference type="NCBI Taxonomy" id="169388"/>
    <lineage>
        <taxon>Eukaryota</taxon>
        <taxon>Fungi</taxon>
        <taxon>Dikarya</taxon>
        <taxon>Ascomycota</taxon>
        <taxon>Pezizomycotina</taxon>
        <taxon>Sordariomycetes</taxon>
        <taxon>Hypocreomycetidae</taxon>
        <taxon>Hypocreales</taxon>
        <taxon>Nectriaceae</taxon>
        <taxon>Fusarium</taxon>
        <taxon>Fusarium solani species complex</taxon>
    </lineage>
</organism>
<dbReference type="Proteomes" id="UP000736672">
    <property type="component" value="Unassembled WGS sequence"/>
</dbReference>
<protein>
    <recommendedName>
        <fullName evidence="1">Prion-inhibition and propagation HeLo domain-containing protein</fullName>
    </recommendedName>
</protein>
<comment type="caution">
    <text evidence="2">The sequence shown here is derived from an EMBL/GenBank/DDBJ whole genome shotgun (WGS) entry which is preliminary data.</text>
</comment>
<dbReference type="OrthoDB" id="5061433at2759"/>
<dbReference type="InterPro" id="IPR038305">
    <property type="entry name" value="HeLo_sf"/>
</dbReference>
<accession>A0A9P9L950</accession>
<evidence type="ECO:0000313" key="2">
    <source>
        <dbReference type="EMBL" id="KAH7276266.1"/>
    </source>
</evidence>
<gene>
    <name evidence="2" type="ORF">B0J15DRAFT_458384</name>
</gene>
<name>A0A9P9L950_FUSSL</name>
<feature type="domain" description="Prion-inhibition and propagation HeLo" evidence="1">
    <location>
        <begin position="34"/>
        <end position="107"/>
    </location>
</feature>
<sequence length="451" mass="49950">MPSDSQTAKPETQGKFITSAALKRFWTLKSSPGSRISAKAASGSTTHRVLAKTQWAIQDKDKFAALVNHVRDLVTGLYDVLPIPLGHEDKLVTEDIRSLLPDTRRLRQVEIASKDVYPAWSEAASVVASISEMGSIALGTQQGEVGPAGTESLVEVASNAMQIPQDELDQMCTALLSSGPQNRYFVFTAECISGGFGVPCDTSPARTIFIDSTSPSFASTHSNVNWSIGKRVTSSISPKFDWEALEILKIQNYECDSLQRAAVEATLPSETVSVYCAACACAIRTALLMCKSESSQLIQYRTRVDDRMPAACCPKEYSKARLESLLETIQLWEVGLLKTENSTSLLRYLDRVWIEKRLYQIDTNHMTMVDREPVIQAASLISSIAEKNAVFIGELDDLRVATVHLTPPLPTLPRQPRLNEIYQMKKRSSLDHWQFDFLGSFTPFTMRISSI</sequence>
<keyword evidence="3" id="KW-1185">Reference proteome</keyword>
<dbReference type="EMBL" id="JAGTJS010000001">
    <property type="protein sequence ID" value="KAH7276266.1"/>
    <property type="molecule type" value="Genomic_DNA"/>
</dbReference>
<proteinExistence type="predicted"/>